<organism evidence="1 2">
    <name type="scientific">Neosynechococcus sphagnicola sy1</name>
    <dbReference type="NCBI Taxonomy" id="1497020"/>
    <lineage>
        <taxon>Bacteria</taxon>
        <taxon>Bacillati</taxon>
        <taxon>Cyanobacteriota</taxon>
        <taxon>Cyanophyceae</taxon>
        <taxon>Neosynechococcales</taxon>
        <taxon>Neosynechococcaceae</taxon>
        <taxon>Neosynechococcus</taxon>
    </lineage>
</organism>
<dbReference type="Proteomes" id="UP000030170">
    <property type="component" value="Unassembled WGS sequence"/>
</dbReference>
<protein>
    <recommendedName>
        <fullName evidence="3">DUF3854 domain-containing protein</fullName>
    </recommendedName>
</protein>
<gene>
    <name evidence="1" type="ORF">DO97_03715</name>
</gene>
<dbReference type="RefSeq" id="WP_036532480.1">
    <property type="nucleotide sequence ID" value="NZ_JJML01000017.1"/>
</dbReference>
<sequence>MDDLSFKANEYLEGRGISSPTLSALGIHWLSNKDATKDRYGYGKLAISPDGAIVFPLESSKEAVTVISIARNYYATAESQIQHLEAINSYRQSQRLQPVKRTPKYLLPYGDRAKGKVYDPYALLNPGCDKPVLFATEDIIGTIKAAQRGVRVLSTFGVWLGTREDLANCESDDWQHELAELFPTFMADSDALEKPSVTGALVRDGFVLDVRVGCFPGIPGEPQAKVGLDEFLDANPHATEQELAQSVEDNSADTLTWLESTLPGLIETLRERGHNPTAASKLATPVIKAAIRELLRHQDIRDLRVSGFYKSVLKPLGITLEILKPEERAVKIASGEMEVQTAIAEVIIDLVRRECDLFHDSEQVAYADLIVDDCRHTYPLRSVDFKRWVARRLYEEHDKSANNEGFQAARNTLEAIACFDGTERKVWLRVAQDGGKLYLDLANDQWQAVEIDAKGWRLVDRHPVRFIRPSTMGVLPTPITGGNLDELQELLGVEDDAWVLLITFLLYCFTTGPTFPVLLLAASRGSGKTTIAEFLKSLIDPGKAPLIGLTADHHKASVAGARRWMLCYDNISAINLEQSDLLCRLATGFGFSTRTLFETDGETVFELARPQILTAIDHVVTRDDLSDRLLMVQLPAIDKAKRLKKADLDAKLEDLRPKLLGALLTALSETLAEQPRINPSELPRMADYGHFAIAAETALGLPAGEFLRVFDANREASRQVVLESSPLAEAIQAMITRDYEFKGTASVLLKKLEEFAEESVVRSRFWPKASNTLTRQLNRLKPDLEAVGILIDSILEGTGNDRSRLISIHKWEVLHEF</sequence>
<evidence type="ECO:0008006" key="3">
    <source>
        <dbReference type="Google" id="ProtNLM"/>
    </source>
</evidence>
<accession>A0A098TLV1</accession>
<dbReference type="EMBL" id="JJML01000017">
    <property type="protein sequence ID" value="KGF72847.1"/>
    <property type="molecule type" value="Genomic_DNA"/>
</dbReference>
<dbReference type="InterPro" id="IPR027417">
    <property type="entry name" value="P-loop_NTPase"/>
</dbReference>
<evidence type="ECO:0000313" key="2">
    <source>
        <dbReference type="Proteomes" id="UP000030170"/>
    </source>
</evidence>
<dbReference type="STRING" id="1497020.DO97_03715"/>
<comment type="caution">
    <text evidence="1">The sequence shown here is derived from an EMBL/GenBank/DDBJ whole genome shotgun (WGS) entry which is preliminary data.</text>
</comment>
<keyword evidence="2" id="KW-1185">Reference proteome</keyword>
<reference evidence="1 2" key="1">
    <citation type="journal article" date="2014" name="Mol. Ecol.">
        <title>Evolution of Synechococcus.</title>
        <authorList>
            <person name="Dvorak P."/>
            <person name="Casamatta D."/>
            <person name="Hasler P."/>
            <person name="Poulickova A."/>
            <person name="Ondrej V."/>
            <person name="Sanges R."/>
        </authorList>
    </citation>
    <scope>NUCLEOTIDE SEQUENCE [LARGE SCALE GENOMIC DNA]</scope>
    <source>
        <strain evidence="1 2">CAUP A 1101</strain>
    </source>
</reference>
<proteinExistence type="predicted"/>
<dbReference type="AlphaFoldDB" id="A0A098TLV1"/>
<name>A0A098TLV1_9CYAN</name>
<evidence type="ECO:0000313" key="1">
    <source>
        <dbReference type="EMBL" id="KGF72847.1"/>
    </source>
</evidence>
<dbReference type="SUPFAM" id="SSF52540">
    <property type="entry name" value="P-loop containing nucleoside triphosphate hydrolases"/>
    <property type="match status" value="1"/>
</dbReference>